<accession>A0A0F9FCH9</accession>
<keyword evidence="3" id="KW-0687">Ribonucleoprotein</keyword>
<sequence length="145" mass="15451">MKIEDLRPAPGSVKKNKRVGRGIGSGHGKTSCRGHKGQKSRSGGGVRPGFEGGQMALQRRVPKRGFTNRNHKEFTVLNLRDLERLGLDSVTPETLLERGAVKNLRDGIKILGTGKLTKAVNVKANAFSAAAIEKIKAAGGTAEVI</sequence>
<organism evidence="6">
    <name type="scientific">marine sediment metagenome</name>
    <dbReference type="NCBI Taxonomy" id="412755"/>
    <lineage>
        <taxon>unclassified sequences</taxon>
        <taxon>metagenomes</taxon>
        <taxon>ecological metagenomes</taxon>
    </lineage>
</organism>
<dbReference type="Pfam" id="PF00828">
    <property type="entry name" value="Ribosomal_L27A"/>
    <property type="match status" value="1"/>
</dbReference>
<reference evidence="6" key="1">
    <citation type="journal article" date="2015" name="Nature">
        <title>Complex archaea that bridge the gap between prokaryotes and eukaryotes.</title>
        <authorList>
            <person name="Spang A."/>
            <person name="Saw J.H."/>
            <person name="Jorgensen S.L."/>
            <person name="Zaremba-Niedzwiedzka K."/>
            <person name="Martijn J."/>
            <person name="Lind A.E."/>
            <person name="van Eijk R."/>
            <person name="Schleper C."/>
            <person name="Guy L."/>
            <person name="Ettema T.J."/>
        </authorList>
    </citation>
    <scope>NUCLEOTIDE SEQUENCE</scope>
</reference>
<dbReference type="InterPro" id="IPR005749">
    <property type="entry name" value="Ribosomal_uL15_bac-type"/>
</dbReference>
<dbReference type="GO" id="GO:0006412">
    <property type="term" value="P:translation"/>
    <property type="evidence" value="ECO:0007669"/>
    <property type="project" value="InterPro"/>
</dbReference>
<feature type="domain" description="Large ribosomal subunit protein uL15/eL18" evidence="5">
    <location>
        <begin position="77"/>
        <end position="143"/>
    </location>
</feature>
<comment type="caution">
    <text evidence="6">The sequence shown here is derived from an EMBL/GenBank/DDBJ whole genome shotgun (WGS) entry which is preliminary data.</text>
</comment>
<evidence type="ECO:0000256" key="4">
    <source>
        <dbReference type="SAM" id="MobiDB-lite"/>
    </source>
</evidence>
<name>A0A0F9FCH9_9ZZZZ</name>
<proteinExistence type="inferred from homology"/>
<dbReference type="InterPro" id="IPR036227">
    <property type="entry name" value="Ribosomal_uL15/eL18_sf"/>
</dbReference>
<keyword evidence="2" id="KW-0689">Ribosomal protein</keyword>
<dbReference type="PANTHER" id="PTHR12934:SF11">
    <property type="entry name" value="LARGE RIBOSOMAL SUBUNIT PROTEIN UL15M"/>
    <property type="match status" value="1"/>
</dbReference>
<dbReference type="Gene3D" id="3.100.10.10">
    <property type="match status" value="1"/>
</dbReference>
<feature type="compositionally biased region" description="Gly residues" evidence="4">
    <location>
        <begin position="42"/>
        <end position="52"/>
    </location>
</feature>
<dbReference type="InterPro" id="IPR030878">
    <property type="entry name" value="Ribosomal_uL15"/>
</dbReference>
<dbReference type="HAMAP" id="MF_01341">
    <property type="entry name" value="Ribosomal_uL15"/>
    <property type="match status" value="1"/>
</dbReference>
<evidence type="ECO:0000259" key="5">
    <source>
        <dbReference type="Pfam" id="PF00828"/>
    </source>
</evidence>
<feature type="region of interest" description="Disordered" evidence="4">
    <location>
        <begin position="1"/>
        <end position="52"/>
    </location>
</feature>
<dbReference type="GO" id="GO:0003735">
    <property type="term" value="F:structural constituent of ribosome"/>
    <property type="evidence" value="ECO:0007669"/>
    <property type="project" value="InterPro"/>
</dbReference>
<dbReference type="EMBL" id="LAZR01024135">
    <property type="protein sequence ID" value="KKL76171.1"/>
    <property type="molecule type" value="Genomic_DNA"/>
</dbReference>
<dbReference type="PANTHER" id="PTHR12934">
    <property type="entry name" value="50S RIBOSOMAL PROTEIN L15"/>
    <property type="match status" value="1"/>
</dbReference>
<dbReference type="PROSITE" id="PS00475">
    <property type="entry name" value="RIBOSOMAL_L15"/>
    <property type="match status" value="1"/>
</dbReference>
<dbReference type="GO" id="GO:0022625">
    <property type="term" value="C:cytosolic large ribosomal subunit"/>
    <property type="evidence" value="ECO:0007669"/>
    <property type="project" value="TreeGrafter"/>
</dbReference>
<evidence type="ECO:0000313" key="6">
    <source>
        <dbReference type="EMBL" id="KKL76171.1"/>
    </source>
</evidence>
<comment type="similarity">
    <text evidence="1">Belongs to the universal ribosomal protein uL15 family.</text>
</comment>
<dbReference type="AlphaFoldDB" id="A0A0F9FCH9"/>
<dbReference type="InterPro" id="IPR021131">
    <property type="entry name" value="Ribosomal_uL15/eL18"/>
</dbReference>
<evidence type="ECO:0000256" key="2">
    <source>
        <dbReference type="ARBA" id="ARBA00022980"/>
    </source>
</evidence>
<evidence type="ECO:0000256" key="3">
    <source>
        <dbReference type="ARBA" id="ARBA00023274"/>
    </source>
</evidence>
<feature type="compositionally biased region" description="Basic residues" evidence="4">
    <location>
        <begin position="30"/>
        <end position="39"/>
    </location>
</feature>
<dbReference type="NCBIfam" id="TIGR01071">
    <property type="entry name" value="rplO_bact"/>
    <property type="match status" value="1"/>
</dbReference>
<gene>
    <name evidence="6" type="ORF">LCGC14_2047550</name>
</gene>
<protein>
    <recommendedName>
        <fullName evidence="5">Large ribosomal subunit protein uL15/eL18 domain-containing protein</fullName>
    </recommendedName>
</protein>
<evidence type="ECO:0000256" key="1">
    <source>
        <dbReference type="ARBA" id="ARBA00007320"/>
    </source>
</evidence>
<dbReference type="SUPFAM" id="SSF52080">
    <property type="entry name" value="Ribosomal proteins L15p and L18e"/>
    <property type="match status" value="1"/>
</dbReference>
<dbReference type="InterPro" id="IPR001196">
    <property type="entry name" value="Ribosomal_uL15_CS"/>
</dbReference>